<keyword evidence="7" id="KW-0418">Kinase</keyword>
<name>A0ABD3I5U2_9MARC</name>
<comment type="similarity">
    <text evidence="2">Belongs to the polyprenol kinase family.</text>
</comment>
<evidence type="ECO:0000256" key="10">
    <source>
        <dbReference type="ARBA" id="ARBA00023136"/>
    </source>
</evidence>
<gene>
    <name evidence="16" type="ORF">R1sor_017097</name>
</gene>
<feature type="transmembrane region" description="Helical" evidence="15">
    <location>
        <begin position="44"/>
        <end position="64"/>
    </location>
</feature>
<evidence type="ECO:0000256" key="8">
    <source>
        <dbReference type="ARBA" id="ARBA00022946"/>
    </source>
</evidence>
<evidence type="ECO:0000256" key="15">
    <source>
        <dbReference type="SAM" id="Phobius"/>
    </source>
</evidence>
<comment type="subcellular location">
    <subcellularLocation>
        <location evidence="1">Plastid</location>
        <location evidence="1">Chloroplast membrane</location>
        <topology evidence="1">Multi-pass membrane protein</topology>
    </subcellularLocation>
</comment>
<dbReference type="PANTHER" id="PTHR32523:SF8">
    <property type="entry name" value="DOLICHOL KINASE"/>
    <property type="match status" value="1"/>
</dbReference>
<evidence type="ECO:0000256" key="4">
    <source>
        <dbReference type="ARBA" id="ARBA00022640"/>
    </source>
</evidence>
<sequence>MSMSHVCVDTFLDLKSTIDCGIVAFNSTVHTAQSSEETYNPDSVVAFLLLVGAYIWVRIFDFFTSKRIVGQKLSRKIVHITSGLLYMLCWPLFSSSPAAPFIAGIVPLANGIRLLVYGTGILKDEGLVQSMSRTGDPKELLRGPLYYVVVLYTSTVVFWRQSPVGMIALGMMCGGDGIADIMGRKFGSKKLPYNPDKSWAGSVAMLIFGFLVSFGLTQYFSALGFYQLDKSSAVRHLALISLAATVTESLPISTKLDDNFTIMYNIQHRSFASGREKKRDKSQNLEITSGSEYTL</sequence>
<evidence type="ECO:0000256" key="3">
    <source>
        <dbReference type="ARBA" id="ARBA00022528"/>
    </source>
</evidence>
<evidence type="ECO:0000313" key="17">
    <source>
        <dbReference type="Proteomes" id="UP001633002"/>
    </source>
</evidence>
<feature type="transmembrane region" description="Helical" evidence="15">
    <location>
        <begin position="143"/>
        <end position="162"/>
    </location>
</feature>
<keyword evidence="3" id="KW-0150">Chloroplast</keyword>
<dbReference type="Proteomes" id="UP001633002">
    <property type="component" value="Unassembled WGS sequence"/>
</dbReference>
<dbReference type="AlphaFoldDB" id="A0ABD3I5U2"/>
<evidence type="ECO:0000256" key="2">
    <source>
        <dbReference type="ARBA" id="ARBA00010794"/>
    </source>
</evidence>
<keyword evidence="10 15" id="KW-0472">Membrane</keyword>
<keyword evidence="9 15" id="KW-1133">Transmembrane helix</keyword>
<evidence type="ECO:0000256" key="1">
    <source>
        <dbReference type="ARBA" id="ARBA00004508"/>
    </source>
</evidence>
<keyword evidence="5" id="KW-0808">Transferase</keyword>
<evidence type="ECO:0000256" key="13">
    <source>
        <dbReference type="ARBA" id="ARBA00048889"/>
    </source>
</evidence>
<evidence type="ECO:0000256" key="6">
    <source>
        <dbReference type="ARBA" id="ARBA00022692"/>
    </source>
</evidence>
<keyword evidence="17" id="KW-1185">Reference proteome</keyword>
<evidence type="ECO:0000256" key="7">
    <source>
        <dbReference type="ARBA" id="ARBA00022777"/>
    </source>
</evidence>
<evidence type="ECO:0000256" key="11">
    <source>
        <dbReference type="ARBA" id="ARBA00024015"/>
    </source>
</evidence>
<comment type="catalytic activity">
    <reaction evidence="13">
        <text>phytol + CTP = phytyl phosphate + CDP + H(+)</text>
        <dbReference type="Rhea" id="RHEA:38055"/>
        <dbReference type="ChEBI" id="CHEBI:15378"/>
        <dbReference type="ChEBI" id="CHEBI:17327"/>
        <dbReference type="ChEBI" id="CHEBI:37563"/>
        <dbReference type="ChEBI" id="CHEBI:58069"/>
        <dbReference type="ChEBI" id="CHEBI:75483"/>
        <dbReference type="EC" id="2.7.1.182"/>
    </reaction>
</comment>
<keyword evidence="8" id="KW-0809">Transit peptide</keyword>
<dbReference type="GO" id="GO:0010276">
    <property type="term" value="F:phytol kinase activity"/>
    <property type="evidence" value="ECO:0007669"/>
    <property type="project" value="UniProtKB-EC"/>
</dbReference>
<dbReference type="PANTHER" id="PTHR32523">
    <property type="entry name" value="PHYTOL KINASE 1, CHLOROPLASTIC"/>
    <property type="match status" value="1"/>
</dbReference>
<evidence type="ECO:0000256" key="5">
    <source>
        <dbReference type="ARBA" id="ARBA00022679"/>
    </source>
</evidence>
<feature type="compositionally biased region" description="Polar residues" evidence="14">
    <location>
        <begin position="284"/>
        <end position="295"/>
    </location>
</feature>
<evidence type="ECO:0000256" key="14">
    <source>
        <dbReference type="SAM" id="MobiDB-lite"/>
    </source>
</evidence>
<protein>
    <recommendedName>
        <fullName evidence="12">phytol kinase</fullName>
        <ecNumber evidence="12">2.7.1.182</ecNumber>
    </recommendedName>
</protein>
<keyword evidence="6 15" id="KW-0812">Transmembrane</keyword>
<comment type="pathway">
    <text evidence="11">Cofactor biosynthesis; tocopherol biosynthesis.</text>
</comment>
<evidence type="ECO:0000313" key="16">
    <source>
        <dbReference type="EMBL" id="KAL3699075.1"/>
    </source>
</evidence>
<dbReference type="EMBL" id="JBJQOH010000001">
    <property type="protein sequence ID" value="KAL3699075.1"/>
    <property type="molecule type" value="Genomic_DNA"/>
</dbReference>
<feature type="transmembrane region" description="Helical" evidence="15">
    <location>
        <begin position="199"/>
        <end position="226"/>
    </location>
</feature>
<evidence type="ECO:0000256" key="9">
    <source>
        <dbReference type="ARBA" id="ARBA00022989"/>
    </source>
</evidence>
<accession>A0ABD3I5U2</accession>
<feature type="region of interest" description="Disordered" evidence="14">
    <location>
        <begin position="275"/>
        <end position="295"/>
    </location>
</feature>
<proteinExistence type="inferred from homology"/>
<evidence type="ECO:0000256" key="12">
    <source>
        <dbReference type="ARBA" id="ARBA00039024"/>
    </source>
</evidence>
<comment type="caution">
    <text evidence="16">The sequence shown here is derived from an EMBL/GenBank/DDBJ whole genome shotgun (WGS) entry which is preliminary data.</text>
</comment>
<organism evidence="16 17">
    <name type="scientific">Riccia sorocarpa</name>
    <dbReference type="NCBI Taxonomy" id="122646"/>
    <lineage>
        <taxon>Eukaryota</taxon>
        <taxon>Viridiplantae</taxon>
        <taxon>Streptophyta</taxon>
        <taxon>Embryophyta</taxon>
        <taxon>Marchantiophyta</taxon>
        <taxon>Marchantiopsida</taxon>
        <taxon>Marchantiidae</taxon>
        <taxon>Marchantiales</taxon>
        <taxon>Ricciaceae</taxon>
        <taxon>Riccia</taxon>
    </lineage>
</organism>
<keyword evidence="4" id="KW-0934">Plastid</keyword>
<reference evidence="16 17" key="1">
    <citation type="submission" date="2024-09" db="EMBL/GenBank/DDBJ databases">
        <title>Chromosome-scale assembly of Riccia sorocarpa.</title>
        <authorList>
            <person name="Paukszto L."/>
        </authorList>
    </citation>
    <scope>NUCLEOTIDE SEQUENCE [LARGE SCALE GENOMIC DNA]</scope>
    <source>
        <strain evidence="16">LP-2024</strain>
        <tissue evidence="16">Aerial parts of the thallus</tissue>
    </source>
</reference>
<dbReference type="InterPro" id="IPR039606">
    <property type="entry name" value="Phytol/farnesol_kinase"/>
</dbReference>
<dbReference type="EC" id="2.7.1.182" evidence="12"/>
<dbReference type="GO" id="GO:0031969">
    <property type="term" value="C:chloroplast membrane"/>
    <property type="evidence" value="ECO:0007669"/>
    <property type="project" value="UniProtKB-SubCell"/>
</dbReference>